<evidence type="ECO:0000313" key="1">
    <source>
        <dbReference type="EMBL" id="KFI81022.1"/>
    </source>
</evidence>
<organism evidence="1 2">
    <name type="scientific">Bifidobacterium psychraerophilum</name>
    <dbReference type="NCBI Taxonomy" id="218140"/>
    <lineage>
        <taxon>Bacteria</taxon>
        <taxon>Bacillati</taxon>
        <taxon>Actinomycetota</taxon>
        <taxon>Actinomycetes</taxon>
        <taxon>Bifidobacteriales</taxon>
        <taxon>Bifidobacteriaceae</taxon>
        <taxon>Bifidobacterium</taxon>
    </lineage>
</organism>
<dbReference type="EMBL" id="JGZI01000010">
    <property type="protein sequence ID" value="KFI81022.1"/>
    <property type="molecule type" value="Genomic_DNA"/>
</dbReference>
<gene>
    <name evidence="1" type="ORF">BPSY_1430</name>
</gene>
<name>A0A087CCM2_9BIFI</name>
<sequence>MVAVRLTFLKRSHTCRSSLTHHDLSGCSVSGQALDTRCSAASSCPAHQCYPVSARGRSADRKPHCRIRRNRLIRGTTDLERTSIGVLSCVTISSGTTAEFVTPSPYVPVFDALENVASVIDDFLLARRFQDLGMIQIHHSTQGTPGGKTLIRQDFSFSRSSRRVRR</sequence>
<keyword evidence="2" id="KW-1185">Reference proteome</keyword>
<evidence type="ECO:0000313" key="2">
    <source>
        <dbReference type="Proteomes" id="UP000029050"/>
    </source>
</evidence>
<proteinExistence type="predicted"/>
<reference evidence="1 2" key="1">
    <citation type="submission" date="2014-03" db="EMBL/GenBank/DDBJ databases">
        <title>Genomics of Bifidobacteria.</title>
        <authorList>
            <person name="Ventura M."/>
            <person name="Milani C."/>
            <person name="Lugli G.A."/>
        </authorList>
    </citation>
    <scope>NUCLEOTIDE SEQUENCE [LARGE SCALE GENOMIC DNA]</scope>
    <source>
        <strain evidence="1 2">LMG 21775</strain>
    </source>
</reference>
<protein>
    <submittedName>
        <fullName evidence="1">Uncharacterized protein</fullName>
    </submittedName>
</protein>
<dbReference type="Proteomes" id="UP000029050">
    <property type="component" value="Unassembled WGS sequence"/>
</dbReference>
<comment type="caution">
    <text evidence="1">The sequence shown here is derived from an EMBL/GenBank/DDBJ whole genome shotgun (WGS) entry which is preliminary data.</text>
</comment>
<accession>A0A087CCM2</accession>
<dbReference type="AlphaFoldDB" id="A0A087CCM2"/>